<name>A0ABV9SH63_9ACTN</name>
<accession>A0ABV9SH63</accession>
<dbReference type="EMBL" id="JBHSIY010000001">
    <property type="protein sequence ID" value="MFC4865217.1"/>
    <property type="molecule type" value="Genomic_DNA"/>
</dbReference>
<protein>
    <recommendedName>
        <fullName evidence="3">Transposase</fullName>
    </recommendedName>
</protein>
<comment type="caution">
    <text evidence="1">The sequence shown here is derived from an EMBL/GenBank/DDBJ whole genome shotgun (WGS) entry which is preliminary data.</text>
</comment>
<organism evidence="1 2">
    <name type="scientific">Streptomonospora arabica</name>
    <dbReference type="NCBI Taxonomy" id="412417"/>
    <lineage>
        <taxon>Bacteria</taxon>
        <taxon>Bacillati</taxon>
        <taxon>Actinomycetota</taxon>
        <taxon>Actinomycetes</taxon>
        <taxon>Streptosporangiales</taxon>
        <taxon>Nocardiopsidaceae</taxon>
        <taxon>Streptomonospora</taxon>
    </lineage>
</organism>
<keyword evidence="2" id="KW-1185">Reference proteome</keyword>
<gene>
    <name evidence="1" type="ORF">ACFPCZ_01115</name>
</gene>
<sequence length="108" mass="11688">MTGPTARSLGSTGAIPATLRGRARTAAEAFAERHPTVSRTAYATAFVEGYLEGYREGKAECVVSALRHRGLHVSDEVAERISTCTDPDQLDTWMKRALSADTAEDIFD</sequence>
<dbReference type="RefSeq" id="WP_344142730.1">
    <property type="nucleotide sequence ID" value="NZ_BAAAQI010000005.1"/>
</dbReference>
<evidence type="ECO:0008006" key="3">
    <source>
        <dbReference type="Google" id="ProtNLM"/>
    </source>
</evidence>
<reference evidence="2" key="1">
    <citation type="journal article" date="2019" name="Int. J. Syst. Evol. Microbiol.">
        <title>The Global Catalogue of Microorganisms (GCM) 10K type strain sequencing project: providing services to taxonomists for standard genome sequencing and annotation.</title>
        <authorList>
            <consortium name="The Broad Institute Genomics Platform"/>
            <consortium name="The Broad Institute Genome Sequencing Center for Infectious Disease"/>
            <person name="Wu L."/>
            <person name="Ma J."/>
        </authorList>
    </citation>
    <scope>NUCLEOTIDE SEQUENCE [LARGE SCALE GENOMIC DNA]</scope>
    <source>
        <strain evidence="2">CGMCC 4.7304</strain>
    </source>
</reference>
<evidence type="ECO:0000313" key="1">
    <source>
        <dbReference type="EMBL" id="MFC4865217.1"/>
    </source>
</evidence>
<proteinExistence type="predicted"/>
<dbReference type="Proteomes" id="UP001595858">
    <property type="component" value="Unassembled WGS sequence"/>
</dbReference>
<evidence type="ECO:0000313" key="2">
    <source>
        <dbReference type="Proteomes" id="UP001595858"/>
    </source>
</evidence>